<dbReference type="InterPro" id="IPR010982">
    <property type="entry name" value="Lambda_DNA-bd_dom_sf"/>
</dbReference>
<dbReference type="Pfam" id="PF01381">
    <property type="entry name" value="HTH_3"/>
    <property type="match status" value="1"/>
</dbReference>
<evidence type="ECO:0000313" key="3">
    <source>
        <dbReference type="Proteomes" id="UP000479563"/>
    </source>
</evidence>
<dbReference type="CDD" id="cd00093">
    <property type="entry name" value="HTH_XRE"/>
    <property type="match status" value="1"/>
</dbReference>
<organism evidence="2 3">
    <name type="scientific">Agathobacter rectalis</name>
    <dbReference type="NCBI Taxonomy" id="39491"/>
    <lineage>
        <taxon>Bacteria</taxon>
        <taxon>Bacillati</taxon>
        <taxon>Bacillota</taxon>
        <taxon>Clostridia</taxon>
        <taxon>Lachnospirales</taxon>
        <taxon>Lachnospiraceae</taxon>
        <taxon>Agathobacter</taxon>
    </lineage>
</organism>
<dbReference type="SUPFAM" id="SSF47413">
    <property type="entry name" value="lambda repressor-like DNA-binding domains"/>
    <property type="match status" value="1"/>
</dbReference>
<dbReference type="Gene3D" id="1.10.260.40">
    <property type="entry name" value="lambda repressor-like DNA-binding domains"/>
    <property type="match status" value="1"/>
</dbReference>
<evidence type="ECO:0000313" key="2">
    <source>
        <dbReference type="EMBL" id="MSC60073.1"/>
    </source>
</evidence>
<dbReference type="GO" id="GO:0003677">
    <property type="term" value="F:DNA binding"/>
    <property type="evidence" value="ECO:0007669"/>
    <property type="project" value="InterPro"/>
</dbReference>
<dbReference type="RefSeq" id="WP_154266893.1">
    <property type="nucleotide sequence ID" value="NZ_WKQP01000010.1"/>
</dbReference>
<name>A0A6L5T8M1_9FIRM</name>
<accession>A0A6L5T8M1</accession>
<dbReference type="AlphaFoldDB" id="A0A6L5T8M1"/>
<protein>
    <submittedName>
        <fullName evidence="2">Helix-turn-helix domain-containing protein</fullName>
    </submittedName>
</protein>
<dbReference type="InterPro" id="IPR001387">
    <property type="entry name" value="Cro/C1-type_HTH"/>
</dbReference>
<dbReference type="EMBL" id="WKQP01000010">
    <property type="protein sequence ID" value="MSC60073.1"/>
    <property type="molecule type" value="Genomic_DNA"/>
</dbReference>
<feature type="domain" description="HTH cro/C1-type" evidence="1">
    <location>
        <begin position="24"/>
        <end position="63"/>
    </location>
</feature>
<sequence length="153" mass="16986">MNFYDRYTAICTEKGIEPCSQKAAEAFGVTRATISVWNKKNTAPKGETVKVIADALGVSCDYLLGRTEDPTDYSNPELAAEMSGPVLDYFDGDVKKAVDFHKAVDADVQKEKSQIPEILKMYNQLDSSDRIKVEGIIQGLLLQDKYQTKQKLG</sequence>
<gene>
    <name evidence="2" type="ORF">GKE07_07655</name>
</gene>
<proteinExistence type="predicted"/>
<dbReference type="PROSITE" id="PS50943">
    <property type="entry name" value="HTH_CROC1"/>
    <property type="match status" value="1"/>
</dbReference>
<comment type="caution">
    <text evidence="2">The sequence shown here is derived from an EMBL/GenBank/DDBJ whole genome shotgun (WGS) entry which is preliminary data.</text>
</comment>
<reference evidence="2 3" key="1">
    <citation type="journal article" date="2019" name="Nat. Med.">
        <title>A library of human gut bacterial isolates paired with longitudinal multiomics data enables mechanistic microbiome research.</title>
        <authorList>
            <person name="Poyet M."/>
            <person name="Groussin M."/>
            <person name="Gibbons S.M."/>
            <person name="Avila-Pacheco J."/>
            <person name="Jiang X."/>
            <person name="Kearney S.M."/>
            <person name="Perrotta A.R."/>
            <person name="Berdy B."/>
            <person name="Zhao S."/>
            <person name="Lieberman T.D."/>
            <person name="Swanson P.K."/>
            <person name="Smith M."/>
            <person name="Roesemann S."/>
            <person name="Alexander J.E."/>
            <person name="Rich S.A."/>
            <person name="Livny J."/>
            <person name="Vlamakis H."/>
            <person name="Clish C."/>
            <person name="Bullock K."/>
            <person name="Deik A."/>
            <person name="Scott J."/>
            <person name="Pierce K.A."/>
            <person name="Xavier R.J."/>
            <person name="Alm E.J."/>
        </authorList>
    </citation>
    <scope>NUCLEOTIDE SEQUENCE [LARGE SCALE GENOMIC DNA]</scope>
    <source>
        <strain evidence="2 3">BIOML-A11</strain>
    </source>
</reference>
<evidence type="ECO:0000259" key="1">
    <source>
        <dbReference type="PROSITE" id="PS50943"/>
    </source>
</evidence>
<dbReference type="Proteomes" id="UP000479563">
    <property type="component" value="Unassembled WGS sequence"/>
</dbReference>